<sequence>MGLFNRIYVIVLFMSISCTYAGERISDSYSHIGYIASNDLQRSVELILAQVDLDNYYQYVDFDNVALKESPLTTPGIVYLIPFQTSATSDWSICLAILNDSEEVVISGIAMNTWKYNKAITHYPIIEYEKPYLYSKEVQLNIVIDLLKTGEVNNTEIISHEKIIFVPNKAQTKLNKILQFEYNAVVKRDDDRGDSYTFSVNNNDKLIIDNLPNIQFQNITLSRERNTSISLLPQLKQKCITASKSSSAFLIKEQKEDSFTTSYFIQRFTEEYIYYTDEEQYKKLSSAIPVTNVLGLYEKCVIASK</sequence>
<proteinExistence type="predicted"/>
<name>A0A163ZWQ8_9FLAO</name>
<dbReference type="EMBL" id="LQNU01000044">
    <property type="protein sequence ID" value="KZE82587.1"/>
    <property type="molecule type" value="Genomic_DNA"/>
</dbReference>
<dbReference type="OrthoDB" id="1453749at2"/>
<dbReference type="PROSITE" id="PS51257">
    <property type="entry name" value="PROKAR_LIPOPROTEIN"/>
    <property type="match status" value="1"/>
</dbReference>
<evidence type="ECO:0000313" key="1">
    <source>
        <dbReference type="EMBL" id="KZE82587.1"/>
    </source>
</evidence>
<accession>A0A163ZWQ8</accession>
<comment type="caution">
    <text evidence="1">The sequence shown here is derived from an EMBL/GenBank/DDBJ whole genome shotgun (WGS) entry which is preliminary data.</text>
</comment>
<evidence type="ECO:0000313" key="2">
    <source>
        <dbReference type="Proteomes" id="UP000076630"/>
    </source>
</evidence>
<protein>
    <submittedName>
        <fullName evidence="1">Uncharacterized protein</fullName>
    </submittedName>
</protein>
<reference evidence="1 2" key="1">
    <citation type="submission" date="2016-01" db="EMBL/GenBank/DDBJ databases">
        <title>Whole genome sequencing of Myroides marinus L41.</title>
        <authorList>
            <person name="Hong K.W."/>
        </authorList>
    </citation>
    <scope>NUCLEOTIDE SEQUENCE [LARGE SCALE GENOMIC DNA]</scope>
    <source>
        <strain evidence="1 2">L41</strain>
    </source>
</reference>
<organism evidence="1 2">
    <name type="scientific">Myroides marinus</name>
    <dbReference type="NCBI Taxonomy" id="703342"/>
    <lineage>
        <taxon>Bacteria</taxon>
        <taxon>Pseudomonadati</taxon>
        <taxon>Bacteroidota</taxon>
        <taxon>Flavobacteriia</taxon>
        <taxon>Flavobacteriales</taxon>
        <taxon>Flavobacteriaceae</taxon>
        <taxon>Myroides</taxon>
    </lineage>
</organism>
<gene>
    <name evidence="1" type="ORF">AV926_06905</name>
</gene>
<dbReference type="Proteomes" id="UP000076630">
    <property type="component" value="Unassembled WGS sequence"/>
</dbReference>
<keyword evidence="2" id="KW-1185">Reference proteome</keyword>
<dbReference type="AlphaFoldDB" id="A0A163ZWQ8"/>